<evidence type="ECO:0000256" key="2">
    <source>
        <dbReference type="ARBA" id="ARBA00023136"/>
    </source>
</evidence>
<dbReference type="SUPFAM" id="SSF56935">
    <property type="entry name" value="Porins"/>
    <property type="match status" value="1"/>
</dbReference>
<proteinExistence type="predicted"/>
<protein>
    <submittedName>
        <fullName evidence="5">Uncharacterized protein</fullName>
    </submittedName>
</protein>
<sequence>MESTASGEITPSLRLLGGPTLFDAEITRSGTAAVVGNRPNCVPTYQTNHGLDWDLPWTPGLSLNGAVVLTGRQQVDTAIPSACRPGHASVSVPGTGQRSQGGQHLPRQHPQRDG</sequence>
<evidence type="ECO:0000313" key="5">
    <source>
        <dbReference type="EMBL" id="MBL6079552.1"/>
    </source>
</evidence>
<evidence type="ECO:0000256" key="1">
    <source>
        <dbReference type="ARBA" id="ARBA00004442"/>
    </source>
</evidence>
<organism evidence="5 6">
    <name type="scientific">Belnapia arida</name>
    <dbReference type="NCBI Taxonomy" id="2804533"/>
    <lineage>
        <taxon>Bacteria</taxon>
        <taxon>Pseudomonadati</taxon>
        <taxon>Pseudomonadota</taxon>
        <taxon>Alphaproteobacteria</taxon>
        <taxon>Acetobacterales</taxon>
        <taxon>Roseomonadaceae</taxon>
        <taxon>Belnapia</taxon>
    </lineage>
</organism>
<comment type="subcellular location">
    <subcellularLocation>
        <location evidence="1">Cell outer membrane</location>
    </subcellularLocation>
</comment>
<dbReference type="Proteomes" id="UP000660885">
    <property type="component" value="Unassembled WGS sequence"/>
</dbReference>
<keyword evidence="6" id="KW-1185">Reference proteome</keyword>
<dbReference type="EMBL" id="JAETWB010000007">
    <property type="protein sequence ID" value="MBL6079552.1"/>
    <property type="molecule type" value="Genomic_DNA"/>
</dbReference>
<reference evidence="5 6" key="1">
    <citation type="submission" date="2021-01" db="EMBL/GenBank/DDBJ databases">
        <title>Belnapia mucosa sp. nov. and Belnapia arida sp. nov., isolated from the Tabernas Desert (Almeria, Spain).</title>
        <authorList>
            <person name="Molina-Menor E."/>
            <person name="Vidal-Verdu A."/>
            <person name="Calonge A."/>
            <person name="Satari L."/>
            <person name="Pereto J."/>
            <person name="Porcar M."/>
        </authorList>
    </citation>
    <scope>NUCLEOTIDE SEQUENCE [LARGE SCALE GENOMIC DNA]</scope>
    <source>
        <strain evidence="5 6">T18</strain>
    </source>
</reference>
<keyword evidence="2" id="KW-0472">Membrane</keyword>
<feature type="compositionally biased region" description="Polar residues" evidence="4">
    <location>
        <begin position="92"/>
        <end position="102"/>
    </location>
</feature>
<dbReference type="InterPro" id="IPR036942">
    <property type="entry name" value="Beta-barrel_TonB_sf"/>
</dbReference>
<dbReference type="RefSeq" id="WP_202832798.1">
    <property type="nucleotide sequence ID" value="NZ_JAETWB010000007.1"/>
</dbReference>
<evidence type="ECO:0000313" key="6">
    <source>
        <dbReference type="Proteomes" id="UP000660885"/>
    </source>
</evidence>
<feature type="region of interest" description="Disordered" evidence="4">
    <location>
        <begin position="80"/>
        <end position="114"/>
    </location>
</feature>
<accession>A0ABS1U767</accession>
<evidence type="ECO:0000256" key="3">
    <source>
        <dbReference type="ARBA" id="ARBA00023237"/>
    </source>
</evidence>
<dbReference type="Gene3D" id="2.40.170.20">
    <property type="entry name" value="TonB-dependent receptor, beta-barrel domain"/>
    <property type="match status" value="1"/>
</dbReference>
<keyword evidence="3" id="KW-0998">Cell outer membrane</keyword>
<gene>
    <name evidence="5" type="ORF">JMJ56_16160</name>
</gene>
<comment type="caution">
    <text evidence="5">The sequence shown here is derived from an EMBL/GenBank/DDBJ whole genome shotgun (WGS) entry which is preliminary data.</text>
</comment>
<evidence type="ECO:0000256" key="4">
    <source>
        <dbReference type="SAM" id="MobiDB-lite"/>
    </source>
</evidence>
<name>A0ABS1U767_9PROT</name>